<dbReference type="EMBL" id="JAGMUU010000030">
    <property type="protein sequence ID" value="KAH7119370.1"/>
    <property type="molecule type" value="Genomic_DNA"/>
</dbReference>
<dbReference type="InterPro" id="IPR000210">
    <property type="entry name" value="BTB/POZ_dom"/>
</dbReference>
<dbReference type="Proteomes" id="UP000717696">
    <property type="component" value="Unassembled WGS sequence"/>
</dbReference>
<evidence type="ECO:0000259" key="1">
    <source>
        <dbReference type="PROSITE" id="PS50097"/>
    </source>
</evidence>
<evidence type="ECO:0000313" key="2">
    <source>
        <dbReference type="EMBL" id="KAH7119370.1"/>
    </source>
</evidence>
<dbReference type="AlphaFoldDB" id="A0A9P9DF18"/>
<dbReference type="InterPro" id="IPR011333">
    <property type="entry name" value="SKP1/BTB/POZ_sf"/>
</dbReference>
<reference evidence="2" key="1">
    <citation type="journal article" date="2021" name="Nat. Commun.">
        <title>Genetic determinants of endophytism in the Arabidopsis root mycobiome.</title>
        <authorList>
            <person name="Mesny F."/>
            <person name="Miyauchi S."/>
            <person name="Thiergart T."/>
            <person name="Pickel B."/>
            <person name="Atanasova L."/>
            <person name="Karlsson M."/>
            <person name="Huettel B."/>
            <person name="Barry K.W."/>
            <person name="Haridas S."/>
            <person name="Chen C."/>
            <person name="Bauer D."/>
            <person name="Andreopoulos W."/>
            <person name="Pangilinan J."/>
            <person name="LaButti K."/>
            <person name="Riley R."/>
            <person name="Lipzen A."/>
            <person name="Clum A."/>
            <person name="Drula E."/>
            <person name="Henrissat B."/>
            <person name="Kohler A."/>
            <person name="Grigoriev I.V."/>
            <person name="Martin F.M."/>
            <person name="Hacquard S."/>
        </authorList>
    </citation>
    <scope>NUCLEOTIDE SEQUENCE</scope>
    <source>
        <strain evidence="2">MPI-CAGE-AT-0021</strain>
    </source>
</reference>
<dbReference type="PROSITE" id="PS50097">
    <property type="entry name" value="BTB"/>
    <property type="match status" value="1"/>
</dbReference>
<dbReference type="PANTHER" id="PTHR47843">
    <property type="entry name" value="BTB DOMAIN-CONTAINING PROTEIN-RELATED"/>
    <property type="match status" value="1"/>
</dbReference>
<dbReference type="CDD" id="cd18186">
    <property type="entry name" value="BTB_POZ_ZBTB_KLHL-like"/>
    <property type="match status" value="1"/>
</dbReference>
<keyword evidence="3" id="KW-1185">Reference proteome</keyword>
<dbReference type="Pfam" id="PF00651">
    <property type="entry name" value="BTB"/>
    <property type="match status" value="1"/>
</dbReference>
<accession>A0A9P9DF18</accession>
<comment type="caution">
    <text evidence="2">The sequence shown here is derived from an EMBL/GenBank/DDBJ whole genome shotgun (WGS) entry which is preliminary data.</text>
</comment>
<dbReference type="OrthoDB" id="6359816at2759"/>
<name>A0A9P9DF18_9HYPO</name>
<feature type="domain" description="BTB" evidence="1">
    <location>
        <begin position="124"/>
        <end position="190"/>
    </location>
</feature>
<proteinExistence type="predicted"/>
<dbReference type="Gene3D" id="3.30.710.10">
    <property type="entry name" value="Potassium Channel Kv1.1, Chain A"/>
    <property type="match status" value="1"/>
</dbReference>
<organism evidence="2 3">
    <name type="scientific">Dactylonectria estremocensis</name>
    <dbReference type="NCBI Taxonomy" id="1079267"/>
    <lineage>
        <taxon>Eukaryota</taxon>
        <taxon>Fungi</taxon>
        <taxon>Dikarya</taxon>
        <taxon>Ascomycota</taxon>
        <taxon>Pezizomycotina</taxon>
        <taxon>Sordariomycetes</taxon>
        <taxon>Hypocreomycetidae</taxon>
        <taxon>Hypocreales</taxon>
        <taxon>Nectriaceae</taxon>
        <taxon>Dactylonectria</taxon>
    </lineage>
</organism>
<evidence type="ECO:0000313" key="3">
    <source>
        <dbReference type="Proteomes" id="UP000717696"/>
    </source>
</evidence>
<dbReference type="PANTHER" id="PTHR47843:SF5">
    <property type="entry name" value="BTB_POZ DOMAIN PROTEIN"/>
    <property type="match status" value="1"/>
</dbReference>
<protein>
    <recommendedName>
        <fullName evidence="1">BTB domain-containing protein</fullName>
    </recommendedName>
</protein>
<gene>
    <name evidence="2" type="ORF">B0J13DRAFT_568714</name>
</gene>
<sequence>MESQNKGDSKSKIFRSKMRCRRVLPNVILGWGQALTRRPTFCITDFMFRGLLSLRWEFLTTLILWFSRKRSERLYHLGSHAKPRLQKQYILLANSHVSSESVAAMNSQQTISQIVKAREAEEFTDFVFVCEGQKIPVHKVIICTQSPVLHAACTGSFKEASGAYCIDDHPLAMVRRLVDYLYTGNYAEQITETGMDDQTDGISPLRVHAIMFALADKYLIKGLQALSAANYAKALGQEPNICNFIRSLPDVYTLTPDSSRGLRDEALEFAKEKLAVSLASPETRDIYDDLAADIPEFIKELLDSFLQQPLVGGCHKCFDCILASM</sequence>
<dbReference type="SUPFAM" id="SSF54695">
    <property type="entry name" value="POZ domain"/>
    <property type="match status" value="1"/>
</dbReference>